<keyword evidence="2" id="KW-1185">Reference proteome</keyword>
<accession>A0ABD0L165</accession>
<dbReference type="EMBL" id="JACVVK020000096">
    <property type="protein sequence ID" value="KAK7493147.1"/>
    <property type="molecule type" value="Genomic_DNA"/>
</dbReference>
<evidence type="ECO:0000313" key="2">
    <source>
        <dbReference type="Proteomes" id="UP001519460"/>
    </source>
</evidence>
<dbReference type="AlphaFoldDB" id="A0ABD0L165"/>
<name>A0ABD0L165_9CAEN</name>
<proteinExistence type="predicted"/>
<comment type="caution">
    <text evidence="1">The sequence shown here is derived from an EMBL/GenBank/DDBJ whole genome shotgun (WGS) entry which is preliminary data.</text>
</comment>
<protein>
    <submittedName>
        <fullName evidence="1">Uncharacterized protein</fullName>
    </submittedName>
</protein>
<evidence type="ECO:0000313" key="1">
    <source>
        <dbReference type="EMBL" id="KAK7493147.1"/>
    </source>
</evidence>
<gene>
    <name evidence="1" type="ORF">BaRGS_00015668</name>
</gene>
<organism evidence="1 2">
    <name type="scientific">Batillaria attramentaria</name>
    <dbReference type="NCBI Taxonomy" id="370345"/>
    <lineage>
        <taxon>Eukaryota</taxon>
        <taxon>Metazoa</taxon>
        <taxon>Spiralia</taxon>
        <taxon>Lophotrochozoa</taxon>
        <taxon>Mollusca</taxon>
        <taxon>Gastropoda</taxon>
        <taxon>Caenogastropoda</taxon>
        <taxon>Sorbeoconcha</taxon>
        <taxon>Cerithioidea</taxon>
        <taxon>Batillariidae</taxon>
        <taxon>Batillaria</taxon>
    </lineage>
</organism>
<reference evidence="1 2" key="1">
    <citation type="journal article" date="2023" name="Sci. Data">
        <title>Genome assembly of the Korean intertidal mud-creeper Batillaria attramentaria.</title>
        <authorList>
            <person name="Patra A.K."/>
            <person name="Ho P.T."/>
            <person name="Jun S."/>
            <person name="Lee S.J."/>
            <person name="Kim Y."/>
            <person name="Won Y.J."/>
        </authorList>
    </citation>
    <scope>NUCLEOTIDE SEQUENCE [LARGE SCALE GENOMIC DNA]</scope>
    <source>
        <strain evidence="1">Wonlab-2016</strain>
    </source>
</reference>
<sequence length="146" mass="16292">MPLRVLSCTVSSRDFTLFCLRFNDRNGRWECVCVCGGGVREPEGRTITVGLFFSDPLMHAKQFVVAESNLHCVTVLKCLVGAKWFVRETGICGADFTAISPACLRCGENHWMITSASIEQHRRFCALPRSNAAYHKTRVLAPATEH</sequence>
<dbReference type="Proteomes" id="UP001519460">
    <property type="component" value="Unassembled WGS sequence"/>
</dbReference>